<evidence type="ECO:0000313" key="2">
    <source>
        <dbReference type="EMBL" id="MFC4130615.1"/>
    </source>
</evidence>
<reference evidence="3" key="1">
    <citation type="journal article" date="2019" name="Int. J. Syst. Evol. Microbiol.">
        <title>The Global Catalogue of Microorganisms (GCM) 10K type strain sequencing project: providing services to taxonomists for standard genome sequencing and annotation.</title>
        <authorList>
            <consortium name="The Broad Institute Genomics Platform"/>
            <consortium name="The Broad Institute Genome Sequencing Center for Infectious Disease"/>
            <person name="Wu L."/>
            <person name="Ma J."/>
        </authorList>
    </citation>
    <scope>NUCLEOTIDE SEQUENCE [LARGE SCALE GENOMIC DNA]</scope>
    <source>
        <strain evidence="3">CGMCC 4.7289</strain>
    </source>
</reference>
<proteinExistence type="predicted"/>
<name>A0ABV8LIS5_9ACTN</name>
<dbReference type="InterPro" id="IPR019734">
    <property type="entry name" value="TPR_rpt"/>
</dbReference>
<accession>A0ABV8LIS5</accession>
<evidence type="ECO:0008006" key="4">
    <source>
        <dbReference type="Google" id="ProtNLM"/>
    </source>
</evidence>
<dbReference type="Gene3D" id="1.25.40.10">
    <property type="entry name" value="Tetratricopeptide repeat domain"/>
    <property type="match status" value="1"/>
</dbReference>
<dbReference type="PROSITE" id="PS50005">
    <property type="entry name" value="TPR"/>
    <property type="match status" value="1"/>
</dbReference>
<evidence type="ECO:0000256" key="1">
    <source>
        <dbReference type="PROSITE-ProRule" id="PRU00339"/>
    </source>
</evidence>
<keyword evidence="1" id="KW-0802">TPR repeat</keyword>
<organism evidence="2 3">
    <name type="scientific">Hamadaea flava</name>
    <dbReference type="NCBI Taxonomy" id="1742688"/>
    <lineage>
        <taxon>Bacteria</taxon>
        <taxon>Bacillati</taxon>
        <taxon>Actinomycetota</taxon>
        <taxon>Actinomycetes</taxon>
        <taxon>Micromonosporales</taxon>
        <taxon>Micromonosporaceae</taxon>
        <taxon>Hamadaea</taxon>
    </lineage>
</organism>
<sequence>MSRQELADACNAELAKTRVKVGSGPRWAGLTEKTIGAMERGEIRWPNKDYRQVLCAVLKADERTLGLYIDRPVDAGADTFFSASSPDLEHDVRRREFLPIAAATVGASLLTELAGVLLGNLVEPQSAHPPSAERLLRQASKAKRLYQACDYTQLAAFLAPLLSDLATAQQEVDKSQLAKIHEIGAATYHVVASLLLKHGEHPLALLAAERSAQSARASSNPITIAASARIMAHSLASNGHTSHAVSVAQQAAQQLDSDDGLTSPDATSVYGALVLRAAVAAARLNDRETASTLLDEGQRAARRLGDDGNHQWTGFGPQNVLLHRVNIALTLGDAGTAIAIARKVSLDRVPLTERKVSLHLDVAQAYTQWGRHPQALSALRAAYSLAPQEVRTRPAARRVVSDLATLSRGSDRSDAMRFATAAGLAL</sequence>
<dbReference type="RefSeq" id="WP_253757561.1">
    <property type="nucleotide sequence ID" value="NZ_JAMZDZ010000001.1"/>
</dbReference>
<dbReference type="InterPro" id="IPR011990">
    <property type="entry name" value="TPR-like_helical_dom_sf"/>
</dbReference>
<feature type="repeat" description="TPR" evidence="1">
    <location>
        <begin position="356"/>
        <end position="389"/>
    </location>
</feature>
<protein>
    <recommendedName>
        <fullName evidence="4">Transcriptional regulator</fullName>
    </recommendedName>
</protein>
<dbReference type="EMBL" id="JBHSAY010000005">
    <property type="protein sequence ID" value="MFC4130615.1"/>
    <property type="molecule type" value="Genomic_DNA"/>
</dbReference>
<dbReference type="SUPFAM" id="SSF48452">
    <property type="entry name" value="TPR-like"/>
    <property type="match status" value="1"/>
</dbReference>
<gene>
    <name evidence="2" type="ORF">ACFOZ4_08355</name>
</gene>
<comment type="caution">
    <text evidence="2">The sequence shown here is derived from an EMBL/GenBank/DDBJ whole genome shotgun (WGS) entry which is preliminary data.</text>
</comment>
<dbReference type="Proteomes" id="UP001595816">
    <property type="component" value="Unassembled WGS sequence"/>
</dbReference>
<keyword evidence="3" id="KW-1185">Reference proteome</keyword>
<evidence type="ECO:0000313" key="3">
    <source>
        <dbReference type="Proteomes" id="UP001595816"/>
    </source>
</evidence>